<dbReference type="Proteomes" id="UP000323258">
    <property type="component" value="Unassembled WGS sequence"/>
</dbReference>
<name>A0A5D4GRU9_9HYPH</name>
<dbReference type="AlphaFoldDB" id="A0A5D4GRU9"/>
<accession>A0A5D4GRU9</accession>
<dbReference type="InterPro" id="IPR055348">
    <property type="entry name" value="DctQ"/>
</dbReference>
<sequence>MAPHAQTLAAPVMKITGVLRAANRIVALACGVALLVAVAMILMEVAGRRWPWLRIGGADELSGYVMAGLATWGFAYALVERAHVRIDLLYVKLTAPGRAWLDIVAMASVAFVAVLVAYYAYDVLGKSLARGSRSNTPLAIQLWIPQAIWFAGWVWLAVTSTVLLACVLLMTFVRRWAQVADLAGVTSETGEAV</sequence>
<evidence type="ECO:0000313" key="12">
    <source>
        <dbReference type="Proteomes" id="UP000323258"/>
    </source>
</evidence>
<feature type="transmembrane region" description="Helical" evidence="9">
    <location>
        <begin position="147"/>
        <end position="173"/>
    </location>
</feature>
<evidence type="ECO:0000256" key="5">
    <source>
        <dbReference type="ARBA" id="ARBA00022692"/>
    </source>
</evidence>
<comment type="caution">
    <text evidence="11">The sequence shown here is derived from an EMBL/GenBank/DDBJ whole genome shotgun (WGS) entry which is preliminary data.</text>
</comment>
<keyword evidence="2 9" id="KW-0813">Transport</keyword>
<dbReference type="RefSeq" id="WP_148915522.1">
    <property type="nucleotide sequence ID" value="NZ_VSZS01000064.1"/>
</dbReference>
<evidence type="ECO:0000256" key="7">
    <source>
        <dbReference type="ARBA" id="ARBA00023136"/>
    </source>
</evidence>
<comment type="subunit">
    <text evidence="9">The complex comprises the extracytoplasmic solute receptor protein and the two transmembrane proteins.</text>
</comment>
<keyword evidence="12" id="KW-1185">Reference proteome</keyword>
<keyword evidence="7 9" id="KW-0472">Membrane</keyword>
<evidence type="ECO:0000259" key="10">
    <source>
        <dbReference type="Pfam" id="PF04290"/>
    </source>
</evidence>
<keyword evidence="5 9" id="KW-0812">Transmembrane</keyword>
<comment type="similarity">
    <text evidence="8 9">Belongs to the TRAP transporter small permease family.</text>
</comment>
<dbReference type="PANTHER" id="PTHR35011">
    <property type="entry name" value="2,3-DIKETO-L-GULONATE TRAP TRANSPORTER SMALL PERMEASE PROTEIN YIAM"/>
    <property type="match status" value="1"/>
</dbReference>
<keyword evidence="3" id="KW-1003">Cell membrane</keyword>
<evidence type="ECO:0000313" key="11">
    <source>
        <dbReference type="EMBL" id="TYR31551.1"/>
    </source>
</evidence>
<keyword evidence="6 9" id="KW-1133">Transmembrane helix</keyword>
<dbReference type="EMBL" id="VSZS01000064">
    <property type="protein sequence ID" value="TYR31551.1"/>
    <property type="molecule type" value="Genomic_DNA"/>
</dbReference>
<evidence type="ECO:0000256" key="9">
    <source>
        <dbReference type="RuleBase" id="RU369079"/>
    </source>
</evidence>
<gene>
    <name evidence="11" type="ORF">FY036_14880</name>
</gene>
<comment type="subcellular location">
    <subcellularLocation>
        <location evidence="1 9">Cell inner membrane</location>
        <topology evidence="1 9">Multi-pass membrane protein</topology>
    </subcellularLocation>
</comment>
<feature type="domain" description="Tripartite ATP-independent periplasmic transporters DctQ component" evidence="10">
    <location>
        <begin position="38"/>
        <end position="165"/>
    </location>
</feature>
<protein>
    <recommendedName>
        <fullName evidence="9">TRAP transporter small permease protein</fullName>
    </recommendedName>
</protein>
<feature type="transmembrane region" description="Helical" evidence="9">
    <location>
        <begin position="61"/>
        <end position="79"/>
    </location>
</feature>
<reference evidence="11 12" key="1">
    <citation type="submission" date="2019-08" db="EMBL/GenBank/DDBJ databases">
        <authorList>
            <person name="Seo Y.L."/>
        </authorList>
    </citation>
    <scope>NUCLEOTIDE SEQUENCE [LARGE SCALE GENOMIC DNA]</scope>
    <source>
        <strain evidence="11 12">MaA-C15</strain>
    </source>
</reference>
<evidence type="ECO:0000256" key="6">
    <source>
        <dbReference type="ARBA" id="ARBA00022989"/>
    </source>
</evidence>
<dbReference type="OrthoDB" id="6160477at2"/>
<dbReference type="GO" id="GO:0015740">
    <property type="term" value="P:C4-dicarboxylate transport"/>
    <property type="evidence" value="ECO:0007669"/>
    <property type="project" value="TreeGrafter"/>
</dbReference>
<keyword evidence="4 9" id="KW-0997">Cell inner membrane</keyword>
<reference evidence="11 12" key="2">
    <citation type="submission" date="2019-09" db="EMBL/GenBank/DDBJ databases">
        <title>Mesorhizobium sp. MaA-C15 isolated from Microcystis aeruginosa.</title>
        <authorList>
            <person name="Jeong S.E."/>
            <person name="Jin H.M."/>
            <person name="Jeon C.O."/>
        </authorList>
    </citation>
    <scope>NUCLEOTIDE SEQUENCE [LARGE SCALE GENOMIC DNA]</scope>
    <source>
        <strain evidence="11 12">MaA-C15</strain>
    </source>
</reference>
<evidence type="ECO:0000256" key="3">
    <source>
        <dbReference type="ARBA" id="ARBA00022475"/>
    </source>
</evidence>
<proteinExistence type="inferred from homology"/>
<dbReference type="InterPro" id="IPR007387">
    <property type="entry name" value="TRAP_DctQ"/>
</dbReference>
<evidence type="ECO:0000256" key="1">
    <source>
        <dbReference type="ARBA" id="ARBA00004429"/>
    </source>
</evidence>
<comment type="function">
    <text evidence="9">Part of the tripartite ATP-independent periplasmic (TRAP) transport system.</text>
</comment>
<dbReference type="PANTHER" id="PTHR35011:SF10">
    <property type="entry name" value="TRAP TRANSPORTER SMALL PERMEASE PROTEIN"/>
    <property type="match status" value="1"/>
</dbReference>
<evidence type="ECO:0000256" key="2">
    <source>
        <dbReference type="ARBA" id="ARBA00022448"/>
    </source>
</evidence>
<dbReference type="GO" id="GO:0005886">
    <property type="term" value="C:plasma membrane"/>
    <property type="evidence" value="ECO:0007669"/>
    <property type="project" value="UniProtKB-SubCell"/>
</dbReference>
<dbReference type="GO" id="GO:0022857">
    <property type="term" value="F:transmembrane transporter activity"/>
    <property type="evidence" value="ECO:0007669"/>
    <property type="project" value="UniProtKB-UniRule"/>
</dbReference>
<evidence type="ECO:0000256" key="8">
    <source>
        <dbReference type="ARBA" id="ARBA00038436"/>
    </source>
</evidence>
<feature type="transmembrane region" description="Helical" evidence="9">
    <location>
        <begin position="21"/>
        <end position="41"/>
    </location>
</feature>
<evidence type="ECO:0000256" key="4">
    <source>
        <dbReference type="ARBA" id="ARBA00022519"/>
    </source>
</evidence>
<organism evidence="11 12">
    <name type="scientific">Neoaquamicrobium microcysteis</name>
    <dbReference type="NCBI Taxonomy" id="2682781"/>
    <lineage>
        <taxon>Bacteria</taxon>
        <taxon>Pseudomonadati</taxon>
        <taxon>Pseudomonadota</taxon>
        <taxon>Alphaproteobacteria</taxon>
        <taxon>Hyphomicrobiales</taxon>
        <taxon>Phyllobacteriaceae</taxon>
        <taxon>Neoaquamicrobium</taxon>
    </lineage>
</organism>
<feature type="transmembrane region" description="Helical" evidence="9">
    <location>
        <begin position="99"/>
        <end position="121"/>
    </location>
</feature>
<dbReference type="Pfam" id="PF04290">
    <property type="entry name" value="DctQ"/>
    <property type="match status" value="1"/>
</dbReference>